<keyword evidence="3 7" id="KW-0812">Transmembrane</keyword>
<feature type="compositionally biased region" description="Low complexity" evidence="6">
    <location>
        <begin position="585"/>
        <end position="606"/>
    </location>
</feature>
<gene>
    <name evidence="8" type="ORF">NP233_g775</name>
</gene>
<dbReference type="CDD" id="cd17325">
    <property type="entry name" value="MFS_MdtG_SLC18_like"/>
    <property type="match status" value="1"/>
</dbReference>
<feature type="compositionally biased region" description="Polar residues" evidence="6">
    <location>
        <begin position="607"/>
        <end position="635"/>
    </location>
</feature>
<feature type="transmembrane region" description="Helical" evidence="7">
    <location>
        <begin position="12"/>
        <end position="31"/>
    </location>
</feature>
<feature type="compositionally biased region" description="Polar residues" evidence="6">
    <location>
        <begin position="447"/>
        <end position="471"/>
    </location>
</feature>
<feature type="compositionally biased region" description="Polar residues" evidence="6">
    <location>
        <begin position="565"/>
        <end position="584"/>
    </location>
</feature>
<feature type="region of interest" description="Disordered" evidence="6">
    <location>
        <begin position="74"/>
        <end position="106"/>
    </location>
</feature>
<keyword evidence="9" id="KW-1185">Reference proteome</keyword>
<evidence type="ECO:0000256" key="2">
    <source>
        <dbReference type="ARBA" id="ARBA00022448"/>
    </source>
</evidence>
<evidence type="ECO:0000313" key="8">
    <source>
        <dbReference type="EMBL" id="KAJ3575911.1"/>
    </source>
</evidence>
<feature type="region of interest" description="Disordered" evidence="6">
    <location>
        <begin position="562"/>
        <end position="635"/>
    </location>
</feature>
<feature type="transmembrane region" description="Helical" evidence="7">
    <location>
        <begin position="275"/>
        <end position="298"/>
    </location>
</feature>
<feature type="region of interest" description="Disordered" evidence="6">
    <location>
        <begin position="407"/>
        <end position="476"/>
    </location>
</feature>
<evidence type="ECO:0000256" key="6">
    <source>
        <dbReference type="SAM" id="MobiDB-lite"/>
    </source>
</evidence>
<accession>A0AAD5Z033</accession>
<organism evidence="8 9">
    <name type="scientific">Leucocoprinus birnbaumii</name>
    <dbReference type="NCBI Taxonomy" id="56174"/>
    <lineage>
        <taxon>Eukaryota</taxon>
        <taxon>Fungi</taxon>
        <taxon>Dikarya</taxon>
        <taxon>Basidiomycota</taxon>
        <taxon>Agaricomycotina</taxon>
        <taxon>Agaricomycetes</taxon>
        <taxon>Agaricomycetidae</taxon>
        <taxon>Agaricales</taxon>
        <taxon>Agaricineae</taxon>
        <taxon>Agaricaceae</taxon>
        <taxon>Leucocoprinus</taxon>
    </lineage>
</organism>
<sequence length="915" mass="98704">MGYSSHQANSAGQIGIVMSGLSIGLVLGHPIGGLLYSRFGFRGPFVFTLIGAFIDLVSRLIIIEPKEARRWDINSTTEIRPESPKATPHPENGIVPPSSPEHEPQSEIGPVNNTGTIPFGPGQGAGVVGSKESVEKPLPLLQVMFKLSKSSRALVALVISFVYGFVYSSQEPAIPLHLQAIWGLTSQKVGIFLLTLSVPMLISSPITGWLTDKIGAEWVAAGSMILAIPWWGVITIKGSLALFGVSFALESFFTSGAISPLTAELAAVSRNIQGVGYAHVYAAFNVAFGIGTTIGPIVGGQMYDHLQKGCSFTGYTHMDSNGGNPYPSPPSTSNSPNIAEGQATTSESSISRRATISVVGEASQETHRHLQETSAALDAAYNRIRQVRRSLLHLTESLPETLSQLRLQGSEPESGHVADTFPLPPDLQRSPVNELGGARARAPWNRSRPSGQPSPATNSLSVATSHTNVAPSVSRAENRVFSSLRANRANRDAQGDDGSTILGRRVAARLVAAPTVGEAASATNQFMQDAGQIYERAYNSIVSVTRGYEEDLERVLRIARERRSNSTTVPSRSTLGRTSISAQVSSRSTTQLSPQQSSQSTQISHTPPGSTSSNYNWDLGTGNTPNNARQNTGPSERLSLLSNLSVQNFATSNMPSRPLIFDEPLSYVSSDTVDPISESRYHPTSDPDSASQGRTYVVHRRYNRNGEELVHNITVDWDDDDPMSWLMPSPNIARRHRNRFSSPRQNFELLRGSDPLPAIPFQPLSGESTTASSSAAPTQSTSSSEAPNSGDPAPRRRGWARLDLDGNEIPSDEEEEFERLRSDSRMRATRRAQALASIAQSAGITLPIPATPPPQEPTIYQSIKPPVVLRHDPSLSYPADFVNPLPMPISEMVDTGKTPKHKPLLLPRHAIMAGR</sequence>
<feature type="compositionally biased region" description="Polar residues" evidence="6">
    <location>
        <begin position="342"/>
        <end position="353"/>
    </location>
</feature>
<keyword evidence="2" id="KW-0813">Transport</keyword>
<feature type="region of interest" description="Disordered" evidence="6">
    <location>
        <begin position="747"/>
        <end position="825"/>
    </location>
</feature>
<comment type="caution">
    <text evidence="8">The sequence shown here is derived from an EMBL/GenBank/DDBJ whole genome shotgun (WGS) entry which is preliminary data.</text>
</comment>
<feature type="transmembrane region" description="Helical" evidence="7">
    <location>
        <begin position="43"/>
        <end position="62"/>
    </location>
</feature>
<proteinExistence type="predicted"/>
<dbReference type="InterPro" id="IPR050930">
    <property type="entry name" value="MFS_Vesicular_Transporter"/>
</dbReference>
<feature type="transmembrane region" description="Helical" evidence="7">
    <location>
        <begin position="151"/>
        <end position="168"/>
    </location>
</feature>
<dbReference type="InterPro" id="IPR011701">
    <property type="entry name" value="MFS"/>
</dbReference>
<dbReference type="PANTHER" id="PTHR23506">
    <property type="entry name" value="GH10249P"/>
    <property type="match status" value="1"/>
</dbReference>
<name>A0AAD5Z033_9AGAR</name>
<protein>
    <recommendedName>
        <fullName evidence="10">Major facilitator superfamily (MFS) profile domain-containing protein</fullName>
    </recommendedName>
</protein>
<feature type="region of interest" description="Disordered" evidence="6">
    <location>
        <begin position="321"/>
        <end position="353"/>
    </location>
</feature>
<dbReference type="Proteomes" id="UP001213000">
    <property type="component" value="Unassembled WGS sequence"/>
</dbReference>
<evidence type="ECO:0000256" key="1">
    <source>
        <dbReference type="ARBA" id="ARBA00004141"/>
    </source>
</evidence>
<dbReference type="Gene3D" id="1.20.1250.20">
    <property type="entry name" value="MFS general substrate transporter like domains"/>
    <property type="match status" value="2"/>
</dbReference>
<dbReference type="GO" id="GO:0022857">
    <property type="term" value="F:transmembrane transporter activity"/>
    <property type="evidence" value="ECO:0007669"/>
    <property type="project" value="InterPro"/>
</dbReference>
<dbReference type="EMBL" id="JANIEX010000024">
    <property type="protein sequence ID" value="KAJ3575911.1"/>
    <property type="molecule type" value="Genomic_DNA"/>
</dbReference>
<keyword evidence="5 7" id="KW-0472">Membrane</keyword>
<evidence type="ECO:0000256" key="3">
    <source>
        <dbReference type="ARBA" id="ARBA00022692"/>
    </source>
</evidence>
<feature type="transmembrane region" description="Helical" evidence="7">
    <location>
        <begin position="240"/>
        <end position="263"/>
    </location>
</feature>
<evidence type="ECO:0000256" key="4">
    <source>
        <dbReference type="ARBA" id="ARBA00022989"/>
    </source>
</evidence>
<feature type="compositionally biased region" description="Low complexity" evidence="6">
    <location>
        <begin position="321"/>
        <end position="337"/>
    </location>
</feature>
<evidence type="ECO:0000313" key="9">
    <source>
        <dbReference type="Proteomes" id="UP001213000"/>
    </source>
</evidence>
<dbReference type="AlphaFoldDB" id="A0AAD5Z033"/>
<dbReference type="InterPro" id="IPR036259">
    <property type="entry name" value="MFS_trans_sf"/>
</dbReference>
<dbReference type="PANTHER" id="PTHR23506:SF23">
    <property type="entry name" value="GH10249P"/>
    <property type="match status" value="1"/>
</dbReference>
<feature type="transmembrane region" description="Helical" evidence="7">
    <location>
        <begin position="180"/>
        <end position="202"/>
    </location>
</feature>
<reference evidence="8" key="1">
    <citation type="submission" date="2022-07" db="EMBL/GenBank/DDBJ databases">
        <title>Genome Sequence of Leucocoprinus birnbaumii.</title>
        <authorList>
            <person name="Buettner E."/>
        </authorList>
    </citation>
    <scope>NUCLEOTIDE SEQUENCE</scope>
    <source>
        <strain evidence="8">VT141</strain>
    </source>
</reference>
<comment type="subcellular location">
    <subcellularLocation>
        <location evidence="1">Membrane</location>
        <topology evidence="1">Multi-pass membrane protein</topology>
    </subcellularLocation>
</comment>
<dbReference type="GO" id="GO:0016020">
    <property type="term" value="C:membrane"/>
    <property type="evidence" value="ECO:0007669"/>
    <property type="project" value="UniProtKB-SubCell"/>
</dbReference>
<evidence type="ECO:0000256" key="5">
    <source>
        <dbReference type="ARBA" id="ARBA00023136"/>
    </source>
</evidence>
<feature type="transmembrane region" description="Helical" evidence="7">
    <location>
        <begin position="214"/>
        <end position="234"/>
    </location>
</feature>
<dbReference type="Pfam" id="PF07690">
    <property type="entry name" value="MFS_1"/>
    <property type="match status" value="1"/>
</dbReference>
<evidence type="ECO:0008006" key="10">
    <source>
        <dbReference type="Google" id="ProtNLM"/>
    </source>
</evidence>
<feature type="compositionally biased region" description="Low complexity" evidence="6">
    <location>
        <begin position="765"/>
        <end position="787"/>
    </location>
</feature>
<dbReference type="SUPFAM" id="SSF103473">
    <property type="entry name" value="MFS general substrate transporter"/>
    <property type="match status" value="1"/>
</dbReference>
<evidence type="ECO:0000256" key="7">
    <source>
        <dbReference type="SAM" id="Phobius"/>
    </source>
</evidence>
<keyword evidence="4 7" id="KW-1133">Transmembrane helix</keyword>